<gene>
    <name evidence="1" type="ordered locus">ambt_14090</name>
</gene>
<dbReference type="EMBL" id="CP002339">
    <property type="protein sequence ID" value="AEF04336.1"/>
    <property type="molecule type" value="Genomic_DNA"/>
</dbReference>
<organism evidence="1 2">
    <name type="scientific">Alteromonas naphthalenivorans</name>
    <dbReference type="NCBI Taxonomy" id="715451"/>
    <lineage>
        <taxon>Bacteria</taxon>
        <taxon>Pseudomonadati</taxon>
        <taxon>Pseudomonadota</taxon>
        <taxon>Gammaproteobacteria</taxon>
        <taxon>Alteromonadales</taxon>
        <taxon>Alteromonadaceae</taxon>
        <taxon>Alteromonas/Salinimonas group</taxon>
        <taxon>Alteromonas</taxon>
    </lineage>
</organism>
<keyword evidence="2" id="KW-1185">Reference proteome</keyword>
<dbReference type="Proteomes" id="UP000000683">
    <property type="component" value="Chromosome"/>
</dbReference>
<dbReference type="HOGENOM" id="CLU_2191441_0_0_6"/>
<reference evidence="1 2" key="1">
    <citation type="journal article" date="2011" name="J. Bacteriol.">
        <title>Complete genome sequence of the polycyclic aromatic hydrocarbon-degrading bacterium Alteromonas sp. strain SN2.</title>
        <authorList>
            <person name="Jin H.M."/>
            <person name="Jeong H."/>
            <person name="Moon E.J."/>
            <person name="Math R.K."/>
            <person name="Lee K."/>
            <person name="Kim H.J."/>
            <person name="Jeon C.O."/>
            <person name="Oh T.K."/>
            <person name="Kim J.F."/>
        </authorList>
    </citation>
    <scope>NUCLEOTIDE SEQUENCE [LARGE SCALE GENOMIC DNA]</scope>
    <source>
        <strain evidence="2">JCM 17741 / KACC 18427 / KCTC 11700BP / SN2</strain>
    </source>
</reference>
<proteinExistence type="predicted"/>
<sequence>MSRQSTYFLAKTVYRLNEYDASKTLVFFDVFLSKPYGEGNREKEIEYRQIMCKGLKLRRLVLKRLVLKSLERKGMTHELDSLIPFLNKKELLKISSSKSRDLKFNHKV</sequence>
<evidence type="ECO:0000313" key="2">
    <source>
        <dbReference type="Proteomes" id="UP000000683"/>
    </source>
</evidence>
<protein>
    <submittedName>
        <fullName evidence="1">Uncharacterized protein</fullName>
    </submittedName>
</protein>
<name>F5ZEE5_ALTNA</name>
<dbReference type="AlphaFoldDB" id="F5ZEE5"/>
<dbReference type="KEGG" id="alt:ambt_14090"/>
<evidence type="ECO:0000313" key="1">
    <source>
        <dbReference type="EMBL" id="AEF04336.1"/>
    </source>
</evidence>
<accession>F5ZEE5</accession>